<keyword evidence="7 9" id="KW-0067">ATP-binding</keyword>
<dbReference type="AlphaFoldDB" id="A0A1L3GF03"/>
<dbReference type="InterPro" id="IPR000890">
    <property type="entry name" value="Aliphatic_acid_kin_short-chain"/>
</dbReference>
<dbReference type="PIRSF" id="PIRSF036458">
    <property type="entry name" value="Butyrate_kin"/>
    <property type="match status" value="1"/>
</dbReference>
<dbReference type="KEGG" id="pace:A6070_14000"/>
<dbReference type="GO" id="GO:0005737">
    <property type="term" value="C:cytoplasm"/>
    <property type="evidence" value="ECO:0007669"/>
    <property type="project" value="UniProtKB-SubCell"/>
</dbReference>
<evidence type="ECO:0000256" key="9">
    <source>
        <dbReference type="HAMAP-Rule" id="MF_00542"/>
    </source>
</evidence>
<sequence length="361" mass="38600">MSTHANYRILAINPGSTSTKVALFENDTLLLQETLRYDTDALAPFAHVPDQYSFRRDSVLHWLEKHGVAVNGLDAVVGRGGLFGPLESGTYAVNQSMLEEMRAIGPREHASNLGVLIAREIAGLAGAPAFTVDPVTVDEMDDIARYSGLAGIERHSIGHALNIKAVARRAAADHFADYAELNLIIAHLGGGVSVTAHRHGRMVDVSGALDAGPFSPERSGTLPLLDVVELCFGGTCTKAEIKKKLIGQGGLVSYLGTNSAIEVGRRIAAGDSQALAVARAMAYQIAKEIGAMATVLNGDVDAIVLTGGVAHWSELVEWIRERVGWIATVWAYPGEDEMLALAQGALRVLRNEEFARVYAPR</sequence>
<comment type="subcellular location">
    <subcellularLocation>
        <location evidence="1 9">Cytoplasm</location>
    </subcellularLocation>
</comment>
<keyword evidence="12" id="KW-1185">Reference proteome</keyword>
<dbReference type="PROSITE" id="PS01075">
    <property type="entry name" value="ACETATE_KINASE_1"/>
    <property type="match status" value="1"/>
</dbReference>
<proteinExistence type="inferred from homology"/>
<accession>A0A1L3GF03</accession>
<dbReference type="Proteomes" id="UP000182264">
    <property type="component" value="Chromosome"/>
</dbReference>
<keyword evidence="3 9" id="KW-0963">Cytoplasm</keyword>
<dbReference type="Pfam" id="PF00871">
    <property type="entry name" value="Acetate_kinase"/>
    <property type="match status" value="1"/>
</dbReference>
<dbReference type="InterPro" id="IPR011245">
    <property type="entry name" value="Butyrate_kin"/>
</dbReference>
<evidence type="ECO:0000313" key="12">
    <source>
        <dbReference type="Proteomes" id="UP000182264"/>
    </source>
</evidence>
<dbReference type="SUPFAM" id="SSF53067">
    <property type="entry name" value="Actin-like ATPase domain"/>
    <property type="match status" value="2"/>
</dbReference>
<dbReference type="GO" id="GO:0008776">
    <property type="term" value="F:acetate kinase activity"/>
    <property type="evidence" value="ECO:0007669"/>
    <property type="project" value="TreeGrafter"/>
</dbReference>
<dbReference type="PRINTS" id="PR00471">
    <property type="entry name" value="ACETATEKNASE"/>
</dbReference>
<comment type="similarity">
    <text evidence="2 9 10">Belongs to the acetokinase family.</text>
</comment>
<evidence type="ECO:0000256" key="7">
    <source>
        <dbReference type="ARBA" id="ARBA00022840"/>
    </source>
</evidence>
<keyword evidence="4 9" id="KW-0808">Transferase</keyword>
<evidence type="ECO:0000256" key="8">
    <source>
        <dbReference type="ARBA" id="ARBA00048596"/>
    </source>
</evidence>
<gene>
    <name evidence="9" type="primary">buk</name>
    <name evidence="11" type="ORF">A7E75_05360</name>
</gene>
<evidence type="ECO:0000313" key="11">
    <source>
        <dbReference type="EMBL" id="APG24522.1"/>
    </source>
</evidence>
<dbReference type="EC" id="2.7.2.7" evidence="9"/>
<dbReference type="NCBIfam" id="TIGR02707">
    <property type="entry name" value="butyr_kinase"/>
    <property type="match status" value="1"/>
</dbReference>
<dbReference type="GO" id="GO:0006083">
    <property type="term" value="P:acetate metabolic process"/>
    <property type="evidence" value="ECO:0007669"/>
    <property type="project" value="TreeGrafter"/>
</dbReference>
<evidence type="ECO:0000256" key="4">
    <source>
        <dbReference type="ARBA" id="ARBA00022679"/>
    </source>
</evidence>
<dbReference type="OrthoDB" id="9771859at2"/>
<evidence type="ECO:0000256" key="10">
    <source>
        <dbReference type="RuleBase" id="RU003835"/>
    </source>
</evidence>
<dbReference type="EMBL" id="CP015518">
    <property type="protein sequence ID" value="APG24522.1"/>
    <property type="molecule type" value="Genomic_DNA"/>
</dbReference>
<dbReference type="InterPro" id="IPR023865">
    <property type="entry name" value="Aliphatic_acid_kinase_CS"/>
</dbReference>
<keyword evidence="5 9" id="KW-0547">Nucleotide-binding</keyword>
<dbReference type="STRING" id="29542.A6070_14000"/>
<dbReference type="InterPro" id="IPR043129">
    <property type="entry name" value="ATPase_NBD"/>
</dbReference>
<dbReference type="PANTHER" id="PTHR21060:SF3">
    <property type="entry name" value="BUTYRATE KINASE 2-RELATED"/>
    <property type="match status" value="1"/>
</dbReference>
<evidence type="ECO:0000256" key="1">
    <source>
        <dbReference type="ARBA" id="ARBA00004496"/>
    </source>
</evidence>
<dbReference type="RefSeq" id="WP_072286363.1">
    <property type="nucleotide sequence ID" value="NZ_CP015455.1"/>
</dbReference>
<comment type="catalytic activity">
    <reaction evidence="8 9">
        <text>butanoate + ATP = butanoyl phosphate + ADP</text>
        <dbReference type="Rhea" id="RHEA:13585"/>
        <dbReference type="ChEBI" id="CHEBI:17968"/>
        <dbReference type="ChEBI" id="CHEBI:30616"/>
        <dbReference type="ChEBI" id="CHEBI:58079"/>
        <dbReference type="ChEBI" id="CHEBI:456216"/>
        <dbReference type="EC" id="2.7.2.7"/>
    </reaction>
</comment>
<dbReference type="GO" id="GO:0047761">
    <property type="term" value="F:butyrate kinase activity"/>
    <property type="evidence" value="ECO:0007669"/>
    <property type="project" value="UniProtKB-UniRule"/>
</dbReference>
<evidence type="ECO:0000256" key="6">
    <source>
        <dbReference type="ARBA" id="ARBA00022777"/>
    </source>
</evidence>
<dbReference type="HAMAP" id="MF_00542">
    <property type="entry name" value="Butyrate_kinase"/>
    <property type="match status" value="1"/>
</dbReference>
<dbReference type="NCBIfam" id="NF002834">
    <property type="entry name" value="PRK03011.1-5"/>
    <property type="match status" value="1"/>
</dbReference>
<evidence type="ECO:0000256" key="5">
    <source>
        <dbReference type="ARBA" id="ARBA00022741"/>
    </source>
</evidence>
<evidence type="ECO:0000256" key="3">
    <source>
        <dbReference type="ARBA" id="ARBA00022490"/>
    </source>
</evidence>
<keyword evidence="6 9" id="KW-0418">Kinase</keyword>
<protein>
    <recommendedName>
        <fullName evidence="9">Probable butyrate kinase</fullName>
        <shortName evidence="9">BK</shortName>
        <ecNumber evidence="9">2.7.2.7</ecNumber>
    </recommendedName>
    <alternativeName>
        <fullName evidence="9">Branched-chain carboxylic acid kinase</fullName>
    </alternativeName>
</protein>
<evidence type="ECO:0000256" key="2">
    <source>
        <dbReference type="ARBA" id="ARBA00008748"/>
    </source>
</evidence>
<dbReference type="CDD" id="cd24011">
    <property type="entry name" value="ASKHA_NBD_BK"/>
    <property type="match status" value="1"/>
</dbReference>
<name>A0A1L3GF03_SYNAC</name>
<dbReference type="GO" id="GO:0005524">
    <property type="term" value="F:ATP binding"/>
    <property type="evidence" value="ECO:0007669"/>
    <property type="project" value="UniProtKB-KW"/>
</dbReference>
<dbReference type="PANTHER" id="PTHR21060">
    <property type="entry name" value="ACETATE KINASE"/>
    <property type="match status" value="1"/>
</dbReference>
<organism evidence="11 12">
    <name type="scientific">Syntrophotalea acetylenica</name>
    <name type="common">Pelobacter acetylenicus</name>
    <dbReference type="NCBI Taxonomy" id="29542"/>
    <lineage>
        <taxon>Bacteria</taxon>
        <taxon>Pseudomonadati</taxon>
        <taxon>Thermodesulfobacteriota</taxon>
        <taxon>Desulfuromonadia</taxon>
        <taxon>Desulfuromonadales</taxon>
        <taxon>Syntrophotaleaceae</taxon>
        <taxon>Syntrophotalea</taxon>
    </lineage>
</organism>
<reference evidence="11 12" key="1">
    <citation type="journal article" date="2017" name="Genome Announc.">
        <title>Complete Genome Sequences of Two Acetylene-Fermenting Pelobacter acetylenicus Strains.</title>
        <authorList>
            <person name="Sutton J.M."/>
            <person name="Baesman S.M."/>
            <person name="Fierst J.L."/>
            <person name="Poret-Peterson A.T."/>
            <person name="Oremland R.S."/>
            <person name="Dunlap D.S."/>
            <person name="Akob D.M."/>
        </authorList>
    </citation>
    <scope>NUCLEOTIDE SEQUENCE [LARGE SCALE GENOMIC DNA]</scope>
    <source>
        <strain evidence="11 12">DSM 3247</strain>
    </source>
</reference>
<dbReference type="PROSITE" id="PS01076">
    <property type="entry name" value="ACETATE_KINASE_2"/>
    <property type="match status" value="1"/>
</dbReference>
<dbReference type="Gene3D" id="3.30.420.40">
    <property type="match status" value="2"/>
</dbReference>